<dbReference type="VEuPathDB" id="FungiDB:BO80DRAFT_21012"/>
<dbReference type="RefSeq" id="XP_025577234.1">
    <property type="nucleotide sequence ID" value="XM_025714301.1"/>
</dbReference>
<dbReference type="Proteomes" id="UP000249402">
    <property type="component" value="Unassembled WGS sequence"/>
</dbReference>
<keyword evidence="2" id="KW-1185">Reference proteome</keyword>
<accession>A0A395H4V7</accession>
<organism evidence="1 2">
    <name type="scientific">Aspergillus ibericus CBS 121593</name>
    <dbReference type="NCBI Taxonomy" id="1448316"/>
    <lineage>
        <taxon>Eukaryota</taxon>
        <taxon>Fungi</taxon>
        <taxon>Dikarya</taxon>
        <taxon>Ascomycota</taxon>
        <taxon>Pezizomycotina</taxon>
        <taxon>Eurotiomycetes</taxon>
        <taxon>Eurotiomycetidae</taxon>
        <taxon>Eurotiales</taxon>
        <taxon>Aspergillaceae</taxon>
        <taxon>Aspergillus</taxon>
        <taxon>Aspergillus subgen. Circumdati</taxon>
    </lineage>
</organism>
<reference evidence="1 2" key="1">
    <citation type="submission" date="2018-02" db="EMBL/GenBank/DDBJ databases">
        <title>The genomes of Aspergillus section Nigri reveals drivers in fungal speciation.</title>
        <authorList>
            <consortium name="DOE Joint Genome Institute"/>
            <person name="Vesth T.C."/>
            <person name="Nybo J."/>
            <person name="Theobald S."/>
            <person name="Brandl J."/>
            <person name="Frisvad J.C."/>
            <person name="Nielsen K.F."/>
            <person name="Lyhne E.K."/>
            <person name="Kogle M.E."/>
            <person name="Kuo A."/>
            <person name="Riley R."/>
            <person name="Clum A."/>
            <person name="Nolan M."/>
            <person name="Lipzen A."/>
            <person name="Salamov A."/>
            <person name="Henrissat B."/>
            <person name="Wiebenga A."/>
            <person name="De vries R.P."/>
            <person name="Grigoriev I.V."/>
            <person name="Mortensen U.H."/>
            <person name="Andersen M.R."/>
            <person name="Baker S.E."/>
        </authorList>
    </citation>
    <scope>NUCLEOTIDE SEQUENCE [LARGE SCALE GENOMIC DNA]</scope>
    <source>
        <strain evidence="1 2">CBS 121593</strain>
    </source>
</reference>
<name>A0A395H4V7_9EURO</name>
<evidence type="ECO:0000313" key="1">
    <source>
        <dbReference type="EMBL" id="RAL02907.1"/>
    </source>
</evidence>
<dbReference type="GeneID" id="37219166"/>
<dbReference type="EMBL" id="KZ824429">
    <property type="protein sequence ID" value="RAL02907.1"/>
    <property type="molecule type" value="Genomic_DNA"/>
</dbReference>
<dbReference type="AlphaFoldDB" id="A0A395H4V7"/>
<dbReference type="STRING" id="1448316.A0A395H4V7"/>
<gene>
    <name evidence="1" type="ORF">BO80DRAFT_21012</name>
</gene>
<protein>
    <submittedName>
        <fullName evidence="1">Uncharacterized protein</fullName>
    </submittedName>
</protein>
<evidence type="ECO:0000313" key="2">
    <source>
        <dbReference type="Proteomes" id="UP000249402"/>
    </source>
</evidence>
<sequence>MAQARLHQYLSRDTYNTIEKWIIETNAALASHRADLPFMHSAPQPIKFPVSRTHIARVLGKNRPPETITPEMNLKELGHDPLMLKEEQLGRERLSACRPILKMNPEVAAEKIQEQLLAREHWLTPSKRGFEQSAAYQATDLAPTASTAKKARYGYERRPRHKTKSDRYEYRNKMVHARSDRVLKRVKRTSNDTFHAPNVPCDRLTLNHRGIQGIFNKGKASAPVNPLHSGQMPDIFGFDTPLTAWNLHSAHKVGFSESEFLLGNSDTDQVCVNSKSTYEVCEGADSVKYPATSAPKHTNVVSDIPCPAYGCCPSRWDEDVKLLSYHLSPECTFGGLSKPNKAIAVKDPQYYSRFEGGITFQEGNYPSLSWLETAQRVDADERDMRMPEKPKAFFARNDSFLELSGLPDVNTCWRPVSALRNGSSSVAALGEFDYGMILDGGVHKTTSRCHDPLPELRAGSDSRESFSVVEVDAFGEPLERHESRAMKATKELEYEILDVTMVSEAIDCSDIQSVNDLEDCVTIVTHDTNTPSATTRDMSTRGIQECAGPWLERRSPGSDTTRTADLVTEIFDGRGGFWQRQKFY</sequence>
<proteinExistence type="predicted"/>
<dbReference type="OrthoDB" id="2537141at2759"/>